<protein>
    <recommendedName>
        <fullName evidence="4">Calcineurin-like phosphoesterase domain-containing protein</fullName>
    </recommendedName>
</protein>
<dbReference type="eggNOG" id="KOG3770">
    <property type="taxonomic scope" value="Eukaryota"/>
</dbReference>
<dbReference type="GO" id="GO:0008081">
    <property type="term" value="F:phosphoric diester hydrolase activity"/>
    <property type="evidence" value="ECO:0007669"/>
    <property type="project" value="TreeGrafter"/>
</dbReference>
<evidence type="ECO:0000256" key="3">
    <source>
        <dbReference type="SAM" id="SignalP"/>
    </source>
</evidence>
<dbReference type="SUPFAM" id="SSF56300">
    <property type="entry name" value="Metallo-dependent phosphatases"/>
    <property type="match status" value="1"/>
</dbReference>
<proteinExistence type="predicted"/>
<dbReference type="VEuPathDB" id="FungiDB:YALI0_C08393g"/>
<evidence type="ECO:0000313" key="6">
    <source>
        <dbReference type="Proteomes" id="UP000182444"/>
    </source>
</evidence>
<evidence type="ECO:0000259" key="4">
    <source>
        <dbReference type="Pfam" id="PF00149"/>
    </source>
</evidence>
<dbReference type="EMBL" id="CP017555">
    <property type="protein sequence ID" value="AOW02524.1"/>
    <property type="molecule type" value="Genomic_DNA"/>
</dbReference>
<feature type="chain" id="PRO_5030026665" description="Calcineurin-like phosphoesterase domain-containing protein" evidence="3">
    <location>
        <begin position="17"/>
        <end position="675"/>
    </location>
</feature>
<name>A0A1D8NA78_YARLL</name>
<dbReference type="GeneID" id="2909324"/>
<gene>
    <name evidence="5" type="ORF">YALI1_C11521g</name>
</gene>
<dbReference type="FunFam" id="3.60.21.10:FF:000105">
    <property type="entry name" value="Metallo-dependent phosphatase-like protein"/>
    <property type="match status" value="1"/>
</dbReference>
<dbReference type="VEuPathDB" id="FungiDB:YALI1_C11521g"/>
<dbReference type="Proteomes" id="UP000182444">
    <property type="component" value="Chromosome 1C"/>
</dbReference>
<dbReference type="PANTHER" id="PTHR10340">
    <property type="entry name" value="SPHINGOMYELIN PHOSPHODIESTERASE"/>
    <property type="match status" value="1"/>
</dbReference>
<dbReference type="PANTHER" id="PTHR10340:SF27">
    <property type="entry name" value="ACL091CP"/>
    <property type="match status" value="1"/>
</dbReference>
<keyword evidence="1" id="KW-0378">Hydrolase</keyword>
<evidence type="ECO:0000256" key="1">
    <source>
        <dbReference type="ARBA" id="ARBA00022801"/>
    </source>
</evidence>
<organism evidence="5 6">
    <name type="scientific">Yarrowia lipolytica</name>
    <name type="common">Candida lipolytica</name>
    <dbReference type="NCBI Taxonomy" id="4952"/>
    <lineage>
        <taxon>Eukaryota</taxon>
        <taxon>Fungi</taxon>
        <taxon>Dikarya</taxon>
        <taxon>Ascomycota</taxon>
        <taxon>Saccharomycotina</taxon>
        <taxon>Dipodascomycetes</taxon>
        <taxon>Dipodascales</taxon>
        <taxon>Dipodascales incertae sedis</taxon>
        <taxon>Yarrowia</taxon>
    </lineage>
</organism>
<feature type="signal peptide" evidence="3">
    <location>
        <begin position="1"/>
        <end position="16"/>
    </location>
</feature>
<keyword evidence="3" id="KW-0732">Signal</keyword>
<sequence>MKLSLILAALATSASSLKTVTFKDATGNNVSYVEKPTFDQKKVDAYVLQTEQIVNSTHMDKCGKCLTAIALGKQAALNGDVQLIPAVLTKLCKMYKFSKTCDTDYGAETTGYDTDGTHAAQTLTLIDDPYGTDGQYLCYYKVNQACPLPELPKFDLKALGWWGDKPDNVTVPKSENKTFNVAHLSDLHIDLRYEMGAEANCTEGGKMCCTPDQFNKGARAAGLQEVVVPAQKYGMYTCDVPPPMIDLTLQTVGQFAKEKEFEFAIFTGDMVSHDVASQTNLANTALSEEAIYHAFKKYMGDVPVFMTYGNHDTFPYGQLAQHKSGYGGYFVWNDQLSAQLWKDYGWIDAEAEQQAIHTYGSFATTTKRGLRVISLDSNLWYKKNFYNFWNTSTDPDPSGLFRFLSDELLECEKTGQRAWLMAHIPPGGNMDNSLAHSTEIIRQIVSRFSNTIAGLFFGHVHEDQFNVWYAGNGSTNTVDNALQIAFLGPSVTPLTYYNPAWRYYEVDTKTFEVMNSHTYYAKLNESFAFDFEHPVEKTIGNFSYLGYPQITNISSEDVNGTAPVYHYEYNAREAYDPDHEWPANAPLNATFWHKAVDYIVNRNETRDLFLKYEYRQSPYVPKCADDNCLANVYCFLSSGTVPQVVECQKNHKGFKKQIYIKRDGTYGDEPEHHHH</sequence>
<dbReference type="InterPro" id="IPR029052">
    <property type="entry name" value="Metallo-depent_PP-like"/>
</dbReference>
<evidence type="ECO:0000313" key="5">
    <source>
        <dbReference type="EMBL" id="AOW02524.1"/>
    </source>
</evidence>
<dbReference type="Gene3D" id="3.60.21.10">
    <property type="match status" value="1"/>
</dbReference>
<dbReference type="CDD" id="cd00842">
    <property type="entry name" value="MPP_ASMase"/>
    <property type="match status" value="1"/>
</dbReference>
<dbReference type="InterPro" id="IPR041805">
    <property type="entry name" value="ASMase/PPN1_MPP"/>
</dbReference>
<dbReference type="AlphaFoldDB" id="A0A1D8NA78"/>
<dbReference type="RefSeq" id="XP_501597.3">
    <property type="nucleotide sequence ID" value="XM_501597.3"/>
</dbReference>
<reference evidence="5 6" key="1">
    <citation type="journal article" date="2016" name="PLoS ONE">
        <title>Sequence Assembly of Yarrowia lipolytica Strain W29/CLIB89 Shows Transposable Element Diversity.</title>
        <authorList>
            <person name="Magnan C."/>
            <person name="Yu J."/>
            <person name="Chang I."/>
            <person name="Jahn E."/>
            <person name="Kanomata Y."/>
            <person name="Wu J."/>
            <person name="Zeller M."/>
            <person name="Oakes M."/>
            <person name="Baldi P."/>
            <person name="Sandmeyer S."/>
        </authorList>
    </citation>
    <scope>NUCLEOTIDE SEQUENCE [LARGE SCALE GENOMIC DNA]</scope>
    <source>
        <strain evidence="6">CLIB89(W29)</strain>
    </source>
</reference>
<dbReference type="KEGG" id="yli:2909324"/>
<keyword evidence="2" id="KW-0325">Glycoprotein</keyword>
<accession>A0A1D8NA78</accession>
<feature type="domain" description="Calcineurin-like phosphoesterase" evidence="4">
    <location>
        <begin position="180"/>
        <end position="462"/>
    </location>
</feature>
<dbReference type="Pfam" id="PF00149">
    <property type="entry name" value="Metallophos"/>
    <property type="match status" value="1"/>
</dbReference>
<dbReference type="InterPro" id="IPR004843">
    <property type="entry name" value="Calcineurin-like_PHP"/>
</dbReference>
<evidence type="ECO:0000256" key="2">
    <source>
        <dbReference type="ARBA" id="ARBA00023180"/>
    </source>
</evidence>